<dbReference type="PRINTS" id="PR00380">
    <property type="entry name" value="KINESINHEAVY"/>
</dbReference>
<dbReference type="SMART" id="SM00129">
    <property type="entry name" value="KISc"/>
    <property type="match status" value="1"/>
</dbReference>
<feature type="binding site" evidence="4">
    <location>
        <begin position="94"/>
        <end position="101"/>
    </location>
    <ligand>
        <name>ATP</name>
        <dbReference type="ChEBI" id="CHEBI:30616"/>
    </ligand>
</feature>
<dbReference type="InterPro" id="IPR027417">
    <property type="entry name" value="P-loop_NTPase"/>
</dbReference>
<feature type="domain" description="Kinesin motor" evidence="6">
    <location>
        <begin position="9"/>
        <end position="348"/>
    </location>
</feature>
<reference evidence="7 8" key="1">
    <citation type="submission" date="2016-02" db="EMBL/GenBank/DDBJ databases">
        <title>Genome analysis of coral dinoflagellate symbionts highlights evolutionary adaptations to a symbiotic lifestyle.</title>
        <authorList>
            <person name="Aranda M."/>
            <person name="Li Y."/>
            <person name="Liew Y.J."/>
            <person name="Baumgarten S."/>
            <person name="Simakov O."/>
            <person name="Wilson M."/>
            <person name="Piel J."/>
            <person name="Ashoor H."/>
            <person name="Bougouffa S."/>
            <person name="Bajic V.B."/>
            <person name="Ryu T."/>
            <person name="Ravasi T."/>
            <person name="Bayer T."/>
            <person name="Micklem G."/>
            <person name="Kim H."/>
            <person name="Bhak J."/>
            <person name="Lajeunesse T.C."/>
            <person name="Voolstra C.R."/>
        </authorList>
    </citation>
    <scope>NUCLEOTIDE SEQUENCE [LARGE SCALE GENOMIC DNA]</scope>
    <source>
        <strain evidence="7 8">CCMP2467</strain>
    </source>
</reference>
<dbReference type="InterPro" id="IPR001752">
    <property type="entry name" value="Kinesin_motor_dom"/>
</dbReference>
<keyword evidence="2 5" id="KW-0175">Coiled coil</keyword>
<keyword evidence="3 4" id="KW-0505">Motor protein</keyword>
<dbReference type="EMBL" id="LSRX01001555">
    <property type="protein sequence ID" value="OLP78844.1"/>
    <property type="molecule type" value="Genomic_DNA"/>
</dbReference>
<keyword evidence="4" id="KW-0547">Nucleotide-binding</keyword>
<evidence type="ECO:0000256" key="1">
    <source>
        <dbReference type="ARBA" id="ARBA00022701"/>
    </source>
</evidence>
<dbReference type="PANTHER" id="PTHR47968">
    <property type="entry name" value="CENTROMERE PROTEIN E"/>
    <property type="match status" value="1"/>
</dbReference>
<dbReference type="GO" id="GO:0005524">
    <property type="term" value="F:ATP binding"/>
    <property type="evidence" value="ECO:0007669"/>
    <property type="project" value="UniProtKB-UniRule"/>
</dbReference>
<evidence type="ECO:0000313" key="8">
    <source>
        <dbReference type="Proteomes" id="UP000186817"/>
    </source>
</evidence>
<dbReference type="SUPFAM" id="SSF52540">
    <property type="entry name" value="P-loop containing nucleoside triphosphate hydrolases"/>
    <property type="match status" value="1"/>
</dbReference>
<evidence type="ECO:0000256" key="2">
    <source>
        <dbReference type="ARBA" id="ARBA00023054"/>
    </source>
</evidence>
<accession>A0A1Q9C7D8</accession>
<gene>
    <name evidence="7" type="primary">KIF14</name>
    <name evidence="7" type="ORF">AK812_SmicGene40943</name>
</gene>
<dbReference type="AlphaFoldDB" id="A0A1Q9C7D8"/>
<comment type="similarity">
    <text evidence="4">Belongs to the TRAFAC class myosin-kinesin ATPase superfamily. Kinesin family.</text>
</comment>
<evidence type="ECO:0000256" key="5">
    <source>
        <dbReference type="SAM" id="Coils"/>
    </source>
</evidence>
<dbReference type="PROSITE" id="PS50067">
    <property type="entry name" value="KINESIN_MOTOR_2"/>
    <property type="match status" value="1"/>
</dbReference>
<proteinExistence type="inferred from homology"/>
<evidence type="ECO:0000256" key="3">
    <source>
        <dbReference type="ARBA" id="ARBA00023175"/>
    </source>
</evidence>
<evidence type="ECO:0000259" key="6">
    <source>
        <dbReference type="PROSITE" id="PS50067"/>
    </source>
</evidence>
<keyword evidence="1" id="KW-0493">Microtubule</keyword>
<keyword evidence="4" id="KW-0067">ATP-binding</keyword>
<dbReference type="InterPro" id="IPR027640">
    <property type="entry name" value="Kinesin-like_fam"/>
</dbReference>
<dbReference type="GO" id="GO:0008017">
    <property type="term" value="F:microtubule binding"/>
    <property type="evidence" value="ECO:0007669"/>
    <property type="project" value="InterPro"/>
</dbReference>
<organism evidence="7 8">
    <name type="scientific">Symbiodinium microadriaticum</name>
    <name type="common">Dinoflagellate</name>
    <name type="synonym">Zooxanthella microadriatica</name>
    <dbReference type="NCBI Taxonomy" id="2951"/>
    <lineage>
        <taxon>Eukaryota</taxon>
        <taxon>Sar</taxon>
        <taxon>Alveolata</taxon>
        <taxon>Dinophyceae</taxon>
        <taxon>Suessiales</taxon>
        <taxon>Symbiodiniaceae</taxon>
        <taxon>Symbiodinium</taxon>
    </lineage>
</organism>
<comment type="caution">
    <text evidence="7">The sequence shown here is derived from an EMBL/GenBank/DDBJ whole genome shotgun (WGS) entry which is preliminary data.</text>
</comment>
<dbReference type="Gene3D" id="3.40.850.10">
    <property type="entry name" value="Kinesin motor domain"/>
    <property type="match status" value="1"/>
</dbReference>
<dbReference type="OMA" id="RSHTILC"/>
<dbReference type="GO" id="GO:0007018">
    <property type="term" value="P:microtubule-based movement"/>
    <property type="evidence" value="ECO:0007669"/>
    <property type="project" value="InterPro"/>
</dbReference>
<dbReference type="Pfam" id="PF00225">
    <property type="entry name" value="Kinesin"/>
    <property type="match status" value="1"/>
</dbReference>
<keyword evidence="8" id="KW-1185">Reference proteome</keyword>
<dbReference type="Proteomes" id="UP000186817">
    <property type="component" value="Unassembled WGS sequence"/>
</dbReference>
<evidence type="ECO:0000313" key="7">
    <source>
        <dbReference type="EMBL" id="OLP78844.1"/>
    </source>
</evidence>
<dbReference type="InterPro" id="IPR036961">
    <property type="entry name" value="Kinesin_motor_dom_sf"/>
</dbReference>
<dbReference type="OrthoDB" id="3176171at2759"/>
<sequence length="641" mass="70691">MEKANNDETVFVGVRLRPFLGYEARQHCFTASRNVISVRAPDRKKTDFAFDCVMDSTDASKPNYVSQEKCYDMIGRRIVQHSISGYHACLFCYGQTGSGKTFSCMGKKGEAEQGLLPRLLQDLLSQMESLPSGQVHCRAQILEVYNEKLRDLLSDKDSAKAPEIHVHPRVGVYVDGAIDVQIDSMEQLQKVLDTGMSRASVASTARNPKSSRGHVIFRLLMEKHEEDHTVVSSELFCVDLAGRENEKTTKVTGENFVELTFINRSLMWLSQCIQALGRQARKRSSSGSSGALEGSSRARFRNSKLTLLLINALTGNSKTCLLATVSPAVVNLDESLVTLNFASTVKSIKVAARRAAKMDKDSLIQSLNDELQSLKEQLSKGTERNGQDLHSQAGLVRNMMESYKARWEEAQKNADMLRRQKDDALQNLAISRWKFAKATVKNELREESSAGDKPSLQQANGDVQVQVDVAEKQKRLASSDTVSSACPAAAPPADGTWLNWTLGDGSVPKSPRTPSLVLYSKDPGFSGRLIFHVADEGRKYMLGCSPHCDFRLPQTLTSCSETYSAWQESGRLFIMQTQGIPPPCASIEVNGDRLSPTEAKELLHQDLVVLSQTFRFVVFLRPDPAVQALLFGVGKGGKAGT</sequence>
<evidence type="ECO:0000256" key="4">
    <source>
        <dbReference type="PROSITE-ProRule" id="PRU00283"/>
    </source>
</evidence>
<dbReference type="GO" id="GO:0005874">
    <property type="term" value="C:microtubule"/>
    <property type="evidence" value="ECO:0007669"/>
    <property type="project" value="UniProtKB-KW"/>
</dbReference>
<feature type="coiled-coil region" evidence="5">
    <location>
        <begin position="357"/>
        <end position="427"/>
    </location>
</feature>
<dbReference type="GO" id="GO:0003777">
    <property type="term" value="F:microtubule motor activity"/>
    <property type="evidence" value="ECO:0007669"/>
    <property type="project" value="InterPro"/>
</dbReference>
<dbReference type="PANTHER" id="PTHR47968:SF36">
    <property type="entry name" value="KINESIN HEAVY CHAIN ISOFORM X1"/>
    <property type="match status" value="1"/>
</dbReference>
<name>A0A1Q9C7D8_SYMMI</name>
<protein>
    <submittedName>
        <fullName evidence="7">Kinesin-like protein KIF14</fullName>
    </submittedName>
</protein>